<protein>
    <submittedName>
        <fullName evidence="2">Transmembrane protein, putative</fullName>
    </submittedName>
</protein>
<name>W7X6S0_TETTS</name>
<keyword evidence="1" id="KW-0472">Membrane</keyword>
<dbReference type="Proteomes" id="UP000009168">
    <property type="component" value="Unassembled WGS sequence"/>
</dbReference>
<dbReference type="RefSeq" id="XP_012652383.1">
    <property type="nucleotide sequence ID" value="XM_012796929.1"/>
</dbReference>
<feature type="transmembrane region" description="Helical" evidence="1">
    <location>
        <begin position="80"/>
        <end position="97"/>
    </location>
</feature>
<sequence length="213" mass="25715">MILHHIILEYNYRSAQTYFSQIFLFTLDALIQVIQNIQGQEEQSLKEEQLKCKDQFNIINDKQINKISNVFMNSNKSNQFSIFQISVFFIYIIQLIFRRFINFSFNILSQPQGSSVNFLGRIQTRLYVNKYINKSNNKKCQLKTLFYTTQILRNFKNFFEENLARLNNYIRKSQLTSFIILLINQFFIILQTYKVIEFIIYYIQYKINVKSNF</sequence>
<organism evidence="2 3">
    <name type="scientific">Tetrahymena thermophila (strain SB210)</name>
    <dbReference type="NCBI Taxonomy" id="312017"/>
    <lineage>
        <taxon>Eukaryota</taxon>
        <taxon>Sar</taxon>
        <taxon>Alveolata</taxon>
        <taxon>Ciliophora</taxon>
        <taxon>Intramacronucleata</taxon>
        <taxon>Oligohymenophorea</taxon>
        <taxon>Hymenostomatida</taxon>
        <taxon>Tetrahymenina</taxon>
        <taxon>Tetrahymenidae</taxon>
        <taxon>Tetrahymena</taxon>
    </lineage>
</organism>
<gene>
    <name evidence="2" type="ORF">TTHERM_000448979</name>
</gene>
<keyword evidence="1" id="KW-1133">Transmembrane helix</keyword>
<dbReference type="KEGG" id="tet:TTHERM_000448979"/>
<accession>W7X6S0</accession>
<feature type="transmembrane region" description="Helical" evidence="1">
    <location>
        <begin position="175"/>
        <end position="203"/>
    </location>
</feature>
<keyword evidence="1 2" id="KW-0812">Transmembrane</keyword>
<evidence type="ECO:0000313" key="3">
    <source>
        <dbReference type="Proteomes" id="UP000009168"/>
    </source>
</evidence>
<evidence type="ECO:0000313" key="2">
    <source>
        <dbReference type="EMBL" id="EWS75070.1"/>
    </source>
</evidence>
<dbReference type="AlphaFoldDB" id="W7X6S0"/>
<dbReference type="GeneID" id="24439037"/>
<evidence type="ECO:0000256" key="1">
    <source>
        <dbReference type="SAM" id="Phobius"/>
    </source>
</evidence>
<proteinExistence type="predicted"/>
<reference evidence="3" key="1">
    <citation type="journal article" date="2006" name="PLoS Biol.">
        <title>Macronuclear genome sequence of the ciliate Tetrahymena thermophila, a model eukaryote.</title>
        <authorList>
            <person name="Eisen J.A."/>
            <person name="Coyne R.S."/>
            <person name="Wu M."/>
            <person name="Wu D."/>
            <person name="Thiagarajan M."/>
            <person name="Wortman J.R."/>
            <person name="Badger J.H."/>
            <person name="Ren Q."/>
            <person name="Amedeo P."/>
            <person name="Jones K.M."/>
            <person name="Tallon L.J."/>
            <person name="Delcher A.L."/>
            <person name="Salzberg S.L."/>
            <person name="Silva J.C."/>
            <person name="Haas B.J."/>
            <person name="Majoros W.H."/>
            <person name="Farzad M."/>
            <person name="Carlton J.M."/>
            <person name="Smith R.K. Jr."/>
            <person name="Garg J."/>
            <person name="Pearlman R.E."/>
            <person name="Karrer K.M."/>
            <person name="Sun L."/>
            <person name="Manning G."/>
            <person name="Elde N.C."/>
            <person name="Turkewitz A.P."/>
            <person name="Asai D.J."/>
            <person name="Wilkes D.E."/>
            <person name="Wang Y."/>
            <person name="Cai H."/>
            <person name="Collins K."/>
            <person name="Stewart B.A."/>
            <person name="Lee S.R."/>
            <person name="Wilamowska K."/>
            <person name="Weinberg Z."/>
            <person name="Ruzzo W.L."/>
            <person name="Wloga D."/>
            <person name="Gaertig J."/>
            <person name="Frankel J."/>
            <person name="Tsao C.-C."/>
            <person name="Gorovsky M.A."/>
            <person name="Keeling P.J."/>
            <person name="Waller R.F."/>
            <person name="Patron N.J."/>
            <person name="Cherry J.M."/>
            <person name="Stover N.A."/>
            <person name="Krieger C.J."/>
            <person name="del Toro C."/>
            <person name="Ryder H.F."/>
            <person name="Williamson S.C."/>
            <person name="Barbeau R.A."/>
            <person name="Hamilton E.P."/>
            <person name="Orias E."/>
        </authorList>
    </citation>
    <scope>NUCLEOTIDE SEQUENCE [LARGE SCALE GENOMIC DNA]</scope>
    <source>
        <strain evidence="3">SB210</strain>
    </source>
</reference>
<dbReference type="EMBL" id="GG662738">
    <property type="protein sequence ID" value="EWS75070.1"/>
    <property type="molecule type" value="Genomic_DNA"/>
</dbReference>
<dbReference type="InParanoid" id="W7X6S0"/>
<keyword evidence="3" id="KW-1185">Reference proteome</keyword>